<feature type="compositionally biased region" description="Low complexity" evidence="1">
    <location>
        <begin position="32"/>
        <end position="50"/>
    </location>
</feature>
<feature type="compositionally biased region" description="Polar residues" evidence="1">
    <location>
        <begin position="51"/>
        <end position="74"/>
    </location>
</feature>
<feature type="signal peptide" evidence="2">
    <location>
        <begin position="1"/>
        <end position="31"/>
    </location>
</feature>
<evidence type="ECO:0008006" key="5">
    <source>
        <dbReference type="Google" id="ProtNLM"/>
    </source>
</evidence>
<proteinExistence type="predicted"/>
<evidence type="ECO:0000256" key="2">
    <source>
        <dbReference type="SAM" id="SignalP"/>
    </source>
</evidence>
<protein>
    <recommendedName>
        <fullName evidence="5">Lipoprotein</fullName>
    </recommendedName>
</protein>
<gene>
    <name evidence="3" type="ORF">ACRB68_10740</name>
</gene>
<keyword evidence="4" id="KW-1185">Reference proteome</keyword>
<evidence type="ECO:0000313" key="4">
    <source>
        <dbReference type="Proteomes" id="UP000487268"/>
    </source>
</evidence>
<dbReference type="RefSeq" id="WP_153531072.1">
    <property type="nucleotide sequence ID" value="NZ_WEGH01000001.1"/>
</dbReference>
<dbReference type="AlphaFoldDB" id="A0A7K0BPB6"/>
<dbReference type="EMBL" id="WEGH01000001">
    <property type="protein sequence ID" value="MQY03039.1"/>
    <property type="molecule type" value="Genomic_DNA"/>
</dbReference>
<dbReference type="PROSITE" id="PS51257">
    <property type="entry name" value="PROKAR_LIPOPROTEIN"/>
    <property type="match status" value="1"/>
</dbReference>
<keyword evidence="2" id="KW-0732">Signal</keyword>
<organism evidence="3 4">
    <name type="scientific">Actinomadura macrotermitis</name>
    <dbReference type="NCBI Taxonomy" id="2585200"/>
    <lineage>
        <taxon>Bacteria</taxon>
        <taxon>Bacillati</taxon>
        <taxon>Actinomycetota</taxon>
        <taxon>Actinomycetes</taxon>
        <taxon>Streptosporangiales</taxon>
        <taxon>Thermomonosporaceae</taxon>
        <taxon>Actinomadura</taxon>
    </lineage>
</organism>
<dbReference type="Proteomes" id="UP000487268">
    <property type="component" value="Unassembled WGS sequence"/>
</dbReference>
<feature type="chain" id="PRO_5029657942" description="Lipoprotein" evidence="2">
    <location>
        <begin position="32"/>
        <end position="146"/>
    </location>
</feature>
<accession>A0A7K0BPB6</accession>
<feature type="region of interest" description="Disordered" evidence="1">
    <location>
        <begin position="32"/>
        <end position="146"/>
    </location>
</feature>
<comment type="caution">
    <text evidence="3">The sequence shown here is derived from an EMBL/GenBank/DDBJ whole genome shotgun (WGS) entry which is preliminary data.</text>
</comment>
<reference evidence="3 4" key="1">
    <citation type="submission" date="2019-10" db="EMBL/GenBank/DDBJ databases">
        <title>Actinomadura rubteroloni sp. nov. and Actinomadura macrotermitis sp. nov., isolated from the gut of fungus growing-termite Macrotermes natalensis.</title>
        <authorList>
            <person name="Benndorf R."/>
            <person name="Martin K."/>
            <person name="Kuefner M."/>
            <person name="De Beer W."/>
            <person name="Kaster A.-K."/>
            <person name="Vollmers J."/>
            <person name="Poulsen M."/>
            <person name="Beemelmanns C."/>
        </authorList>
    </citation>
    <scope>NUCLEOTIDE SEQUENCE [LARGE SCALE GENOMIC DNA]</scope>
    <source>
        <strain evidence="3 4">RB68</strain>
    </source>
</reference>
<name>A0A7K0BPB6_9ACTN</name>
<evidence type="ECO:0000313" key="3">
    <source>
        <dbReference type="EMBL" id="MQY03039.1"/>
    </source>
</evidence>
<dbReference type="OrthoDB" id="7949713at2"/>
<feature type="compositionally biased region" description="Polar residues" evidence="1">
    <location>
        <begin position="137"/>
        <end position="146"/>
    </location>
</feature>
<evidence type="ECO:0000256" key="1">
    <source>
        <dbReference type="SAM" id="MobiDB-lite"/>
    </source>
</evidence>
<sequence>MSSARGYRTISRSIAPFATLVGLLLFGTACGSDDPAVSASPPSANSSSAPGDQQQEQNGSGKPPKNGQSNDQKSGGNGQGGYTAAFAKCMRAHGFPKFPDPNGSGSELGPGSGIDMMSKEFQAAVNGACKAQAPKAWTQSGPGTGS</sequence>